<keyword evidence="2" id="KW-0813">Transport</keyword>
<dbReference type="InterPro" id="IPR003784">
    <property type="entry name" value="BioY"/>
</dbReference>
<keyword evidence="3" id="KW-1133">Transmembrane helix</keyword>
<proteinExistence type="inferred from homology"/>
<keyword evidence="2 3" id="KW-0472">Membrane</keyword>
<dbReference type="Gene3D" id="1.10.1760.20">
    <property type="match status" value="1"/>
</dbReference>
<protein>
    <recommendedName>
        <fullName evidence="2">Biotin transporter</fullName>
    </recommendedName>
</protein>
<keyword evidence="2" id="KW-1003">Cell membrane</keyword>
<keyword evidence="5" id="KW-1185">Reference proteome</keyword>
<dbReference type="PANTHER" id="PTHR34295:SF1">
    <property type="entry name" value="BIOTIN TRANSPORTER BIOY"/>
    <property type="match status" value="1"/>
</dbReference>
<evidence type="ECO:0000313" key="4">
    <source>
        <dbReference type="EMBL" id="QDI91293.1"/>
    </source>
</evidence>
<keyword evidence="3" id="KW-0812">Transmembrane</keyword>
<dbReference type="PANTHER" id="PTHR34295">
    <property type="entry name" value="BIOTIN TRANSPORTER BIOY"/>
    <property type="match status" value="1"/>
</dbReference>
<organism evidence="4 5">
    <name type="scientific">Salicibibacter halophilus</name>
    <dbReference type="NCBI Taxonomy" id="2502791"/>
    <lineage>
        <taxon>Bacteria</taxon>
        <taxon>Bacillati</taxon>
        <taxon>Bacillota</taxon>
        <taxon>Bacilli</taxon>
        <taxon>Bacillales</taxon>
        <taxon>Bacillaceae</taxon>
        <taxon>Salicibibacter</taxon>
    </lineage>
</organism>
<dbReference type="OrthoDB" id="9803495at2"/>
<comment type="similarity">
    <text evidence="1 2">Belongs to the BioY family.</text>
</comment>
<dbReference type="GO" id="GO:0015225">
    <property type="term" value="F:biotin transmembrane transporter activity"/>
    <property type="evidence" value="ECO:0007669"/>
    <property type="project" value="UniProtKB-UniRule"/>
</dbReference>
<accession>A0A514LHG4</accession>
<dbReference type="RefSeq" id="WP_142089242.1">
    <property type="nucleotide sequence ID" value="NZ_CP035485.1"/>
</dbReference>
<evidence type="ECO:0000256" key="2">
    <source>
        <dbReference type="PIRNR" id="PIRNR016661"/>
    </source>
</evidence>
<evidence type="ECO:0000313" key="5">
    <source>
        <dbReference type="Proteomes" id="UP000319756"/>
    </source>
</evidence>
<gene>
    <name evidence="4" type="ORF">EPH95_08950</name>
</gene>
<sequence>MKSFDLVIIAMFVALMSVAANITVLFPFLVIAGIPLTFQPFIAVLAGAVLGSKRGALAMLVYTVVGLFGAPVFAQLQGGPGILVRPTFGFILSFIVVAFVVGKIIEKSREPGVATYVLAGFAGLAFNYLIGTNWVYGAYVLGFDAPEQFTYGIVWLGMLPLFVKDILFTIAAGVVAHNLPESVKRPVIGKSMASQRAPIDS</sequence>
<reference evidence="5" key="1">
    <citation type="submission" date="2019-01" db="EMBL/GenBank/DDBJ databases">
        <title>Genomic analysis of Salicibibacter sp. NKC3-5.</title>
        <authorList>
            <person name="Oh Y.J."/>
        </authorList>
    </citation>
    <scope>NUCLEOTIDE SEQUENCE [LARGE SCALE GENOMIC DNA]</scope>
    <source>
        <strain evidence="5">NKC3-5</strain>
    </source>
</reference>
<feature type="transmembrane region" description="Helical" evidence="3">
    <location>
        <begin position="151"/>
        <end position="176"/>
    </location>
</feature>
<name>A0A514LHG4_9BACI</name>
<evidence type="ECO:0000256" key="1">
    <source>
        <dbReference type="ARBA" id="ARBA00010692"/>
    </source>
</evidence>
<evidence type="ECO:0000256" key="3">
    <source>
        <dbReference type="SAM" id="Phobius"/>
    </source>
</evidence>
<dbReference type="Pfam" id="PF02632">
    <property type="entry name" value="BioY"/>
    <property type="match status" value="1"/>
</dbReference>
<dbReference type="EMBL" id="CP035485">
    <property type="protein sequence ID" value="QDI91293.1"/>
    <property type="molecule type" value="Genomic_DNA"/>
</dbReference>
<comment type="subcellular location">
    <subcellularLocation>
        <location evidence="2">Cell membrane</location>
        <topology evidence="2">Multi-pass membrane protein</topology>
    </subcellularLocation>
</comment>
<dbReference type="GO" id="GO:0005886">
    <property type="term" value="C:plasma membrane"/>
    <property type="evidence" value="ECO:0007669"/>
    <property type="project" value="UniProtKB-SubCell"/>
</dbReference>
<feature type="transmembrane region" description="Helical" evidence="3">
    <location>
        <begin position="113"/>
        <end position="131"/>
    </location>
</feature>
<feature type="transmembrane region" description="Helical" evidence="3">
    <location>
        <begin position="30"/>
        <end position="50"/>
    </location>
</feature>
<dbReference type="Proteomes" id="UP000319756">
    <property type="component" value="Chromosome"/>
</dbReference>
<dbReference type="AlphaFoldDB" id="A0A514LHG4"/>
<dbReference type="KEGG" id="sale:EPH95_08950"/>
<feature type="transmembrane region" description="Helical" evidence="3">
    <location>
        <begin position="57"/>
        <end position="76"/>
    </location>
</feature>
<feature type="transmembrane region" description="Helical" evidence="3">
    <location>
        <begin position="82"/>
        <end position="101"/>
    </location>
</feature>
<dbReference type="PIRSF" id="PIRSF016661">
    <property type="entry name" value="BioY"/>
    <property type="match status" value="1"/>
</dbReference>